<dbReference type="GO" id="GO:0016301">
    <property type="term" value="F:kinase activity"/>
    <property type="evidence" value="ECO:0007669"/>
    <property type="project" value="UniProtKB-KW"/>
</dbReference>
<dbReference type="AlphaFoldDB" id="A0A6M8B6L6"/>
<dbReference type="EMBL" id="CP053642">
    <property type="protein sequence ID" value="QKD80277.1"/>
    <property type="molecule type" value="Genomic_DNA"/>
</dbReference>
<dbReference type="Pfam" id="PF00294">
    <property type="entry name" value="PfkB"/>
    <property type="match status" value="1"/>
</dbReference>
<evidence type="ECO:0000259" key="6">
    <source>
        <dbReference type="Pfam" id="PF00294"/>
    </source>
</evidence>
<dbReference type="SUPFAM" id="SSF53613">
    <property type="entry name" value="Ribokinase-like"/>
    <property type="match status" value="1"/>
</dbReference>
<feature type="domain" description="Carbohydrate kinase PfkB" evidence="6">
    <location>
        <begin position="36"/>
        <end position="321"/>
    </location>
</feature>
<keyword evidence="4 7" id="KW-0418">Kinase</keyword>
<dbReference type="PANTHER" id="PTHR43085">
    <property type="entry name" value="HEXOKINASE FAMILY MEMBER"/>
    <property type="match status" value="1"/>
</dbReference>
<keyword evidence="3" id="KW-0547">Nucleotide-binding</keyword>
<comment type="similarity">
    <text evidence="1">Belongs to the carbohydrate kinase PfkB family.</text>
</comment>
<reference evidence="7 8" key="1">
    <citation type="submission" date="2020-05" db="EMBL/GenBank/DDBJ databases">
        <title>Actinomyces sp. zg-325.</title>
        <authorList>
            <person name="Yang C."/>
        </authorList>
    </citation>
    <scope>NUCLEOTIDE SEQUENCE [LARGE SCALE GENOMIC DNA]</scope>
    <source>
        <strain evidence="8">zg-325</strain>
    </source>
</reference>
<dbReference type="InterPro" id="IPR011611">
    <property type="entry name" value="PfkB_dom"/>
</dbReference>
<dbReference type="Proteomes" id="UP000504752">
    <property type="component" value="Chromosome"/>
</dbReference>
<evidence type="ECO:0000256" key="2">
    <source>
        <dbReference type="ARBA" id="ARBA00022679"/>
    </source>
</evidence>
<proteinExistence type="inferred from homology"/>
<evidence type="ECO:0000256" key="1">
    <source>
        <dbReference type="ARBA" id="ARBA00010688"/>
    </source>
</evidence>
<keyword evidence="8" id="KW-1185">Reference proteome</keyword>
<gene>
    <name evidence="7" type="ORF">HPC72_08690</name>
</gene>
<evidence type="ECO:0000313" key="8">
    <source>
        <dbReference type="Proteomes" id="UP000504752"/>
    </source>
</evidence>
<keyword evidence="2" id="KW-0808">Transferase</keyword>
<evidence type="ECO:0000313" key="7">
    <source>
        <dbReference type="EMBL" id="QKD80277.1"/>
    </source>
</evidence>
<organism evidence="7 8">
    <name type="scientific">Actinomyces marmotae</name>
    <dbReference type="NCBI Taxonomy" id="2737173"/>
    <lineage>
        <taxon>Bacteria</taxon>
        <taxon>Bacillati</taxon>
        <taxon>Actinomycetota</taxon>
        <taxon>Actinomycetes</taxon>
        <taxon>Actinomycetales</taxon>
        <taxon>Actinomycetaceae</taxon>
        <taxon>Actinomyces</taxon>
    </lineage>
</organism>
<evidence type="ECO:0000256" key="5">
    <source>
        <dbReference type="ARBA" id="ARBA00022840"/>
    </source>
</evidence>
<dbReference type="PANTHER" id="PTHR43085:SF1">
    <property type="entry name" value="PSEUDOURIDINE KINASE-RELATED"/>
    <property type="match status" value="1"/>
</dbReference>
<accession>A0A6M8B6L6</accession>
<evidence type="ECO:0000256" key="4">
    <source>
        <dbReference type="ARBA" id="ARBA00022777"/>
    </source>
</evidence>
<keyword evidence="5" id="KW-0067">ATP-binding</keyword>
<name>A0A6M8B6L6_9ACTO</name>
<dbReference type="InterPro" id="IPR050306">
    <property type="entry name" value="PfkB_Carbo_kinase"/>
</dbReference>
<sequence>MTTATAENAAVTPSAPGPAGTALVIGEALVDVVIHPGAEPVDIPGGSPANVALGLARLGRDAELDCWIADDERGRAIRSHLVSDGVRLTPGSDGAERTSTAQATIGEDRAATYVFDLDWNPPYPAPAEPPILVHTGSIAAILEPGALTVEQVLRDFRASATVCYDPNARPQLMGEPGEARAIVERLVALSDLVKCSDEDVAWFYGIDEADDHALEGVLEGWLRMGPAIVVVTRGKRGALALTSSGLRLEVPADPGVVVADTVGAGDSFMGGLEDGLWSEGLVGAHRREALRAIDADALERVVRHASRIADITVSRAGANPPTRAELA</sequence>
<dbReference type="RefSeq" id="WP_159522034.1">
    <property type="nucleotide sequence ID" value="NZ_CP053642.1"/>
</dbReference>
<evidence type="ECO:0000256" key="3">
    <source>
        <dbReference type="ARBA" id="ARBA00022741"/>
    </source>
</evidence>
<dbReference type="GO" id="GO:0005524">
    <property type="term" value="F:ATP binding"/>
    <property type="evidence" value="ECO:0007669"/>
    <property type="project" value="UniProtKB-KW"/>
</dbReference>
<dbReference type="InterPro" id="IPR029056">
    <property type="entry name" value="Ribokinase-like"/>
</dbReference>
<protein>
    <submittedName>
        <fullName evidence="7">Carbohydrate kinase</fullName>
    </submittedName>
</protein>
<dbReference type="KEGG" id="amam:HPC72_08690"/>
<dbReference type="Gene3D" id="3.40.1190.20">
    <property type="match status" value="1"/>
</dbReference>